<protein>
    <submittedName>
        <fullName evidence="2">Uncharacterized protein</fullName>
    </submittedName>
</protein>
<reference evidence="3" key="1">
    <citation type="journal article" date="2022" name="Microbiol. Resour. Announc.">
        <title>Draft Genome Sequence of a Methanogenic Archaeon from West Spitsbergen Permafrost.</title>
        <authorList>
            <person name="Trubitsyn V."/>
            <person name="Rivkina E."/>
            <person name="Shcherbakova V."/>
        </authorList>
    </citation>
    <scope>NUCLEOTIDE SEQUENCE [LARGE SCALE GENOMIC DNA]</scope>
    <source>
        <strain evidence="3">VT</strain>
    </source>
</reference>
<dbReference type="AlphaFoldDB" id="A0A8T5V0A5"/>
<dbReference type="EMBL" id="JAIOUQ010000013">
    <property type="protein sequence ID" value="MBZ2166419.1"/>
    <property type="molecule type" value="Genomic_DNA"/>
</dbReference>
<proteinExistence type="predicted"/>
<evidence type="ECO:0000313" key="2">
    <source>
        <dbReference type="EMBL" id="MBZ2166419.1"/>
    </source>
</evidence>
<dbReference type="Proteomes" id="UP000825933">
    <property type="component" value="Unassembled WGS sequence"/>
</dbReference>
<evidence type="ECO:0000256" key="1">
    <source>
        <dbReference type="SAM" id="MobiDB-lite"/>
    </source>
</evidence>
<feature type="region of interest" description="Disordered" evidence="1">
    <location>
        <begin position="75"/>
        <end position="95"/>
    </location>
</feature>
<feature type="compositionally biased region" description="Polar residues" evidence="1">
    <location>
        <begin position="77"/>
        <end position="95"/>
    </location>
</feature>
<comment type="caution">
    <text evidence="2">The sequence shown here is derived from an EMBL/GenBank/DDBJ whole genome shotgun (WGS) entry which is preliminary data.</text>
</comment>
<accession>A0A8T5V0A5</accession>
<sequence length="120" mass="13103">MKIVKKAALICAMVLIISIVPAFALNQTANNTTAQVQNQTGTCDQTKAHTQDKNQTCQKDGTACTNGVSCDGDQHKYQNGQDNAKTGTDTSTQHKYQYGLENTVKPSISNQYKYQNGQKN</sequence>
<keyword evidence="3" id="KW-1185">Reference proteome</keyword>
<evidence type="ECO:0000313" key="3">
    <source>
        <dbReference type="Proteomes" id="UP000825933"/>
    </source>
</evidence>
<name>A0A8T5V0A5_9EURY</name>
<organism evidence="2 3">
    <name type="scientific">Methanobacterium spitsbergense</name>
    <dbReference type="NCBI Taxonomy" id="2874285"/>
    <lineage>
        <taxon>Archaea</taxon>
        <taxon>Methanobacteriati</taxon>
        <taxon>Methanobacteriota</taxon>
        <taxon>Methanomada group</taxon>
        <taxon>Methanobacteria</taxon>
        <taxon>Methanobacteriales</taxon>
        <taxon>Methanobacteriaceae</taxon>
        <taxon>Methanobacterium</taxon>
    </lineage>
</organism>
<gene>
    <name evidence="2" type="ORF">K8N75_10260</name>
</gene>